<comment type="caution">
    <text evidence="2">The sequence shown here is derived from an EMBL/GenBank/DDBJ whole genome shotgun (WGS) entry which is preliminary data.</text>
</comment>
<dbReference type="AlphaFoldDB" id="A0AAD8UAG3"/>
<accession>A0AAD8UAG3</accession>
<dbReference type="InterPro" id="IPR010730">
    <property type="entry name" value="HET"/>
</dbReference>
<reference evidence="2" key="1">
    <citation type="submission" date="2021-12" db="EMBL/GenBank/DDBJ databases">
        <title>Comparative genomics, transcriptomics and evolutionary studies reveal genomic signatures of adaptation to plant cell wall in hemibiotrophic fungi.</title>
        <authorList>
            <consortium name="DOE Joint Genome Institute"/>
            <person name="Baroncelli R."/>
            <person name="Diaz J.F."/>
            <person name="Benocci T."/>
            <person name="Peng M."/>
            <person name="Battaglia E."/>
            <person name="Haridas S."/>
            <person name="Andreopoulos W."/>
            <person name="Labutti K."/>
            <person name="Pangilinan J."/>
            <person name="Floch G.L."/>
            <person name="Makela M.R."/>
            <person name="Henrissat B."/>
            <person name="Grigoriev I.V."/>
            <person name="Crouch J.A."/>
            <person name="De Vries R.P."/>
            <person name="Sukno S.A."/>
            <person name="Thon M.R."/>
        </authorList>
    </citation>
    <scope>NUCLEOTIDE SEQUENCE</scope>
    <source>
        <strain evidence="2">CBS 112980</strain>
    </source>
</reference>
<dbReference type="GeneID" id="85387257"/>
<evidence type="ECO:0000313" key="3">
    <source>
        <dbReference type="Proteomes" id="UP001244207"/>
    </source>
</evidence>
<feature type="domain" description="Heterokaryon incompatibility" evidence="1">
    <location>
        <begin position="202"/>
        <end position="274"/>
    </location>
</feature>
<gene>
    <name evidence="2" type="ORF">BDZ83DRAFT_536031</name>
</gene>
<dbReference type="RefSeq" id="XP_060360421.1">
    <property type="nucleotide sequence ID" value="XM_060503358.1"/>
</dbReference>
<protein>
    <recommendedName>
        <fullName evidence="1">Heterokaryon incompatibility domain-containing protein</fullName>
    </recommendedName>
</protein>
<evidence type="ECO:0000259" key="1">
    <source>
        <dbReference type="Pfam" id="PF06985"/>
    </source>
</evidence>
<dbReference type="PANTHER" id="PTHR33112">
    <property type="entry name" value="DOMAIN PROTEIN, PUTATIVE-RELATED"/>
    <property type="match status" value="1"/>
</dbReference>
<sequence>MSFSDDRLCRNCTKLNLQAVFDPVRFDGLPAVGSAQSYKTSWTKYIQHVGNWRPLTREERISQYPPGMIPSCPFCDLVFSIGFNLTRYPMAEKKKIMLAIPANLLYNFAGKEKVASRVEVSDFTSVLLLVMNPSHYKTASAQYFGNTSAGGGLTAWIRFAHREAPGSLVSLASTAILEPVQPILELPMQARVLREERIDYDKYTYPYLPDDLPPVIQDAMRATIKLGFRYIWIDRYCIWQDDGIHKMSQVERMDQIYGDAELSIIAIGAKDPSYGL</sequence>
<organism evidence="2 3">
    <name type="scientific">Glomerella acutata</name>
    <name type="common">Colletotrichum acutatum</name>
    <dbReference type="NCBI Taxonomy" id="27357"/>
    <lineage>
        <taxon>Eukaryota</taxon>
        <taxon>Fungi</taxon>
        <taxon>Dikarya</taxon>
        <taxon>Ascomycota</taxon>
        <taxon>Pezizomycotina</taxon>
        <taxon>Sordariomycetes</taxon>
        <taxon>Hypocreomycetidae</taxon>
        <taxon>Glomerellales</taxon>
        <taxon>Glomerellaceae</taxon>
        <taxon>Colletotrichum</taxon>
        <taxon>Colletotrichum acutatum species complex</taxon>
    </lineage>
</organism>
<dbReference type="PANTHER" id="PTHR33112:SF1">
    <property type="entry name" value="HETEROKARYON INCOMPATIBILITY DOMAIN-CONTAINING PROTEIN"/>
    <property type="match status" value="1"/>
</dbReference>
<keyword evidence="3" id="KW-1185">Reference proteome</keyword>
<evidence type="ECO:0000313" key="2">
    <source>
        <dbReference type="EMBL" id="KAK1716027.1"/>
    </source>
</evidence>
<proteinExistence type="predicted"/>
<dbReference type="Pfam" id="PF06985">
    <property type="entry name" value="HET"/>
    <property type="match status" value="1"/>
</dbReference>
<dbReference type="EMBL" id="JAHMHS010000119">
    <property type="protein sequence ID" value="KAK1716027.1"/>
    <property type="molecule type" value="Genomic_DNA"/>
</dbReference>
<dbReference type="Proteomes" id="UP001244207">
    <property type="component" value="Unassembled WGS sequence"/>
</dbReference>
<feature type="non-terminal residue" evidence="2">
    <location>
        <position position="276"/>
    </location>
</feature>
<name>A0AAD8UAG3_GLOAC</name>